<proteinExistence type="predicted"/>
<evidence type="ECO:0000313" key="2">
    <source>
        <dbReference type="Proteomes" id="UP000578819"/>
    </source>
</evidence>
<accession>A0A7W7WQX8</accession>
<evidence type="ECO:0000313" key="1">
    <source>
        <dbReference type="EMBL" id="MBB4960751.1"/>
    </source>
</evidence>
<organism evidence="1 2">
    <name type="scientific">Micromonospora polyrhachis</name>
    <dbReference type="NCBI Taxonomy" id="1282883"/>
    <lineage>
        <taxon>Bacteria</taxon>
        <taxon>Bacillati</taxon>
        <taxon>Actinomycetota</taxon>
        <taxon>Actinomycetes</taxon>
        <taxon>Micromonosporales</taxon>
        <taxon>Micromonosporaceae</taxon>
        <taxon>Micromonospora</taxon>
    </lineage>
</organism>
<name>A0A7W7WQX8_9ACTN</name>
<reference evidence="1 2" key="1">
    <citation type="submission" date="2020-08" db="EMBL/GenBank/DDBJ databases">
        <title>Sequencing the genomes of 1000 actinobacteria strains.</title>
        <authorList>
            <person name="Klenk H.-P."/>
        </authorList>
    </citation>
    <scope>NUCLEOTIDE SEQUENCE [LARGE SCALE GENOMIC DNA]</scope>
    <source>
        <strain evidence="1 2">DSM 45886</strain>
    </source>
</reference>
<comment type="caution">
    <text evidence="1">The sequence shown here is derived from an EMBL/GenBank/DDBJ whole genome shotgun (WGS) entry which is preliminary data.</text>
</comment>
<gene>
    <name evidence="1" type="ORF">FHR38_004484</name>
</gene>
<sequence length="73" mass="8201">MLKSIPTFHRGFPVIGSTRIPYSTLSDLVTDGLDLAGIRYFDPSVHETGVTGVVEFDRYIRAYNRPDVNKRTA</sequence>
<dbReference type="EMBL" id="JACHJW010000001">
    <property type="protein sequence ID" value="MBB4960751.1"/>
    <property type="molecule type" value="Genomic_DNA"/>
</dbReference>
<dbReference type="RefSeq" id="WP_184536481.1">
    <property type="nucleotide sequence ID" value="NZ_JACHJW010000001.1"/>
</dbReference>
<dbReference type="Proteomes" id="UP000578819">
    <property type="component" value="Unassembled WGS sequence"/>
</dbReference>
<protein>
    <submittedName>
        <fullName evidence="1">Uncharacterized protein</fullName>
    </submittedName>
</protein>
<keyword evidence="2" id="KW-1185">Reference proteome</keyword>
<dbReference type="AlphaFoldDB" id="A0A7W7WQX8"/>